<evidence type="ECO:0000256" key="3">
    <source>
        <dbReference type="ARBA" id="ARBA00023157"/>
    </source>
</evidence>
<dbReference type="InterPro" id="IPR051170">
    <property type="entry name" value="Neural/epithelial_adhesion"/>
</dbReference>
<organism evidence="6 7">
    <name type="scientific">Mytilus coruscus</name>
    <name type="common">Sea mussel</name>
    <dbReference type="NCBI Taxonomy" id="42192"/>
    <lineage>
        <taxon>Eukaryota</taxon>
        <taxon>Metazoa</taxon>
        <taxon>Spiralia</taxon>
        <taxon>Lophotrochozoa</taxon>
        <taxon>Mollusca</taxon>
        <taxon>Bivalvia</taxon>
        <taxon>Autobranchia</taxon>
        <taxon>Pteriomorphia</taxon>
        <taxon>Mytilida</taxon>
        <taxon>Mytiloidea</taxon>
        <taxon>Mytilidae</taxon>
        <taxon>Mytilinae</taxon>
        <taxon>Mytilus</taxon>
    </lineage>
</organism>
<dbReference type="PROSITE" id="PS50835">
    <property type="entry name" value="IG_LIKE"/>
    <property type="match status" value="6"/>
</dbReference>
<feature type="domain" description="Ig-like" evidence="5">
    <location>
        <begin position="388"/>
        <end position="472"/>
    </location>
</feature>
<feature type="domain" description="Ig-like" evidence="5">
    <location>
        <begin position="580"/>
        <end position="664"/>
    </location>
</feature>
<sequence length="964" mass="105127">MVPTPIDCQTVVQCGPNQECYARQYVTHAGIQLYDLGCIGKSMCSTTVGVLPSGFGKRYGYKTRLHKRQTSVLCTECCNTKDLCNMNGLCGSQNLTLPSGSTLCYNCNETRQIDDCREISLCNNKQACQVHSTKNAQGEVRWNHGCVPKQMCSISVGLLPSGFGKRNGYENSLHNRQATENCTECCDSKDLCNIDGLCGSQHQTPPSGYTLCYNCSDLRHTNDCQNISLCGNNQQCPDSSLPPESCQTCCTTDLCNVNCNELTPTSHMAYKSLQTTLTTKVTTEQTTRKSTTSVPWMKPIVQIHVNPTTTQYGSTVNITCDAMGIPTPNIDLLFKTSFGTPSNDKRQGSSIIISNFTSVNIGAYRCSTSNSLGRDQKTFHLQSLQSKPSIVMISIQPMICYFGDTVNVTCKATRHPRPNITYMVMTSFGTPSNDKVNGNSIIISNFTSENIGMYGCAASNTLGSDRRIFKVQPSRVKPSIVKVMIQPQIYQFGDTVNVTCIATENETKYILYGYGKDRKLNLSYMVMTSLSTPPNDKRQGSSIIISNFTSVNIGAYRCSTSNSLGSDQKTFQLQSLQSKPSIAMISIQPMICYFGDTVNVTCKATGHPRPNITYMVMTSFGTPSNDKVNGNSIIISNFTSENIGMYGCAASNTLGSDRRIFKVQPSQAKLPSNISIEINPTPVTYGSKINITCHASGEPDPNIDFQFKIKSNIPKNIISQGHTVIIANFSVANNGGYRCMASNLAGNASKLAGVEGPKIPPTIIEVLISPKTVHYNTTVTAQCITIGYLKPSIQLAFKGFVPANTVAGQDGITIHNFASSNNGVYLCEATNVLGTTTKIFEIHASFADYIGFTITKSNHSALQADGVTPLNIVGECHFTLSRDGIELQLEALEVNDLDVDILTGIHFMSSNDIAIFPSKHKIVIGDIVTFSYGSPNEELNSSNTRVRRTQLHRPFLSALLRQVQ</sequence>
<accession>A0A6J8BNT8</accession>
<evidence type="ECO:0000313" key="6">
    <source>
        <dbReference type="EMBL" id="CAC5384474.1"/>
    </source>
</evidence>
<dbReference type="InterPro" id="IPR003598">
    <property type="entry name" value="Ig_sub2"/>
</dbReference>
<evidence type="ECO:0000256" key="4">
    <source>
        <dbReference type="ARBA" id="ARBA00023319"/>
    </source>
</evidence>
<feature type="domain" description="Ig-like" evidence="5">
    <location>
        <begin position="299"/>
        <end position="380"/>
    </location>
</feature>
<reference evidence="6 7" key="1">
    <citation type="submission" date="2020-06" db="EMBL/GenBank/DDBJ databases">
        <authorList>
            <person name="Li R."/>
            <person name="Bekaert M."/>
        </authorList>
    </citation>
    <scope>NUCLEOTIDE SEQUENCE [LARGE SCALE GENOMIC DNA]</scope>
    <source>
        <strain evidence="7">wild</strain>
    </source>
</reference>
<name>A0A6J8BNT8_MYTCO</name>
<evidence type="ECO:0000313" key="7">
    <source>
        <dbReference type="Proteomes" id="UP000507470"/>
    </source>
</evidence>
<protein>
    <submittedName>
        <fullName evidence="6">HSPG2</fullName>
    </submittedName>
</protein>
<keyword evidence="7" id="KW-1185">Reference proteome</keyword>
<dbReference type="PANTHER" id="PTHR12231:SF253">
    <property type="entry name" value="DPR-INTERACTING PROTEIN ETA, ISOFORM B-RELATED"/>
    <property type="match status" value="1"/>
</dbReference>
<dbReference type="OrthoDB" id="6612025at2759"/>
<dbReference type="Pfam" id="PF13927">
    <property type="entry name" value="Ig_3"/>
    <property type="match status" value="4"/>
</dbReference>
<dbReference type="AlphaFoldDB" id="A0A6J8BNT8"/>
<gene>
    <name evidence="6" type="ORF">MCOR_20109</name>
</gene>
<dbReference type="SMART" id="SM00409">
    <property type="entry name" value="IG"/>
    <property type="match status" value="6"/>
</dbReference>
<dbReference type="InterPro" id="IPR007110">
    <property type="entry name" value="Ig-like_dom"/>
</dbReference>
<keyword evidence="4" id="KW-0393">Immunoglobulin domain</keyword>
<evidence type="ECO:0000256" key="2">
    <source>
        <dbReference type="ARBA" id="ARBA00022737"/>
    </source>
</evidence>
<keyword evidence="3" id="KW-1015">Disulfide bond</keyword>
<dbReference type="EMBL" id="CACVKT020003578">
    <property type="protein sequence ID" value="CAC5384474.1"/>
    <property type="molecule type" value="Genomic_DNA"/>
</dbReference>
<feature type="domain" description="Ig-like" evidence="5">
    <location>
        <begin position="671"/>
        <end position="755"/>
    </location>
</feature>
<dbReference type="InterPro" id="IPR003599">
    <property type="entry name" value="Ig_sub"/>
</dbReference>
<evidence type="ECO:0000259" key="5">
    <source>
        <dbReference type="PROSITE" id="PS50835"/>
    </source>
</evidence>
<dbReference type="SMART" id="SM00408">
    <property type="entry name" value="IGc2"/>
    <property type="match status" value="6"/>
</dbReference>
<dbReference type="InterPro" id="IPR036179">
    <property type="entry name" value="Ig-like_dom_sf"/>
</dbReference>
<proteinExistence type="predicted"/>
<feature type="domain" description="Ig-like" evidence="5">
    <location>
        <begin position="761"/>
        <end position="845"/>
    </location>
</feature>
<dbReference type="InterPro" id="IPR013783">
    <property type="entry name" value="Ig-like_fold"/>
</dbReference>
<keyword evidence="2" id="KW-0677">Repeat</keyword>
<feature type="domain" description="Ig-like" evidence="5">
    <location>
        <begin position="478"/>
        <end position="572"/>
    </location>
</feature>
<dbReference type="PANTHER" id="PTHR12231">
    <property type="entry name" value="CTX-RELATED TYPE I TRANSMEMBRANE PROTEIN"/>
    <property type="match status" value="1"/>
</dbReference>
<dbReference type="SUPFAM" id="SSF48726">
    <property type="entry name" value="Immunoglobulin"/>
    <property type="match status" value="6"/>
</dbReference>
<dbReference type="Proteomes" id="UP000507470">
    <property type="component" value="Unassembled WGS sequence"/>
</dbReference>
<keyword evidence="1" id="KW-0732">Signal</keyword>
<evidence type="ECO:0000256" key="1">
    <source>
        <dbReference type="ARBA" id="ARBA00022729"/>
    </source>
</evidence>
<dbReference type="Gene3D" id="2.60.40.10">
    <property type="entry name" value="Immunoglobulins"/>
    <property type="match status" value="6"/>
</dbReference>